<dbReference type="EMBL" id="JAOPJF010000028">
    <property type="protein sequence ID" value="KAK1144743.1"/>
    <property type="molecule type" value="Genomic_DNA"/>
</dbReference>
<protein>
    <submittedName>
        <fullName evidence="1">Uncharacterized protein</fullName>
    </submittedName>
</protein>
<comment type="caution">
    <text evidence="1">The sequence shown here is derived from an EMBL/GenBank/DDBJ whole genome shotgun (WGS) entry which is preliminary data.</text>
</comment>
<reference evidence="1 2" key="1">
    <citation type="journal article" date="2023" name="ACS Omega">
        <title>Identification of the Neoaspergillic Acid Biosynthesis Gene Cluster by Establishing an In Vitro CRISPR-Ribonucleoprotein Genetic System in Aspergillus melleus.</title>
        <authorList>
            <person name="Yuan B."/>
            <person name="Grau M.F."/>
            <person name="Murata R.M."/>
            <person name="Torok T."/>
            <person name="Venkateswaran K."/>
            <person name="Stajich J.E."/>
            <person name="Wang C.C.C."/>
        </authorList>
    </citation>
    <scope>NUCLEOTIDE SEQUENCE [LARGE SCALE GENOMIC DNA]</scope>
    <source>
        <strain evidence="1 2">IMV 1140</strain>
    </source>
</reference>
<proteinExistence type="predicted"/>
<organism evidence="1 2">
    <name type="scientific">Aspergillus melleus</name>
    <dbReference type="NCBI Taxonomy" id="138277"/>
    <lineage>
        <taxon>Eukaryota</taxon>
        <taxon>Fungi</taxon>
        <taxon>Dikarya</taxon>
        <taxon>Ascomycota</taxon>
        <taxon>Pezizomycotina</taxon>
        <taxon>Eurotiomycetes</taxon>
        <taxon>Eurotiomycetidae</taxon>
        <taxon>Eurotiales</taxon>
        <taxon>Aspergillaceae</taxon>
        <taxon>Aspergillus</taxon>
        <taxon>Aspergillus subgen. Circumdati</taxon>
    </lineage>
</organism>
<name>A0ACC3B2W8_9EURO</name>
<dbReference type="Proteomes" id="UP001177260">
    <property type="component" value="Unassembled WGS sequence"/>
</dbReference>
<evidence type="ECO:0000313" key="2">
    <source>
        <dbReference type="Proteomes" id="UP001177260"/>
    </source>
</evidence>
<sequence length="264" mass="27391">MLETEIDIDIEIGPYGTAVYAVERHLHGSELGEELSAAVYRSSLRDNRGSVIVFLEDGDGDNSSKYCCDALEWNSDDNVMGCVAGADPITLEAGKAMIGAAALQGLTLIDKDDYNADGINVSQINSTTESNGNGTTTTGSNPTPTACVNATTLPGTSDGSDNDNSGKETAIGAGVGVPLGVIALASLVWAFWLQKQNRELKKAAQAQGQFQGQMGYGGQSGMMMSSSGYMSHGPVNSGHHGHFVELGEMEGGPTELSATAKHGP</sequence>
<accession>A0ACC3B2W8</accession>
<gene>
    <name evidence="1" type="ORF">N8T08_004754</name>
</gene>
<evidence type="ECO:0000313" key="1">
    <source>
        <dbReference type="EMBL" id="KAK1144743.1"/>
    </source>
</evidence>
<keyword evidence="2" id="KW-1185">Reference proteome</keyword>